<dbReference type="InterPro" id="IPR023214">
    <property type="entry name" value="HAD_sf"/>
</dbReference>
<dbReference type="Pfam" id="PF13419">
    <property type="entry name" value="HAD_2"/>
    <property type="match status" value="1"/>
</dbReference>
<comment type="cofactor">
    <cofactor evidence="1">
        <name>Mg(2+)</name>
        <dbReference type="ChEBI" id="CHEBI:18420"/>
    </cofactor>
</comment>
<accession>A0ABU4RXG5</accession>
<dbReference type="Gene3D" id="3.40.50.1000">
    <property type="entry name" value="HAD superfamily/HAD-like"/>
    <property type="match status" value="1"/>
</dbReference>
<gene>
    <name evidence="5" type="ORF">SCD92_09285</name>
</gene>
<dbReference type="Gene3D" id="1.10.150.240">
    <property type="entry name" value="Putative phosphatase, domain 2"/>
    <property type="match status" value="1"/>
</dbReference>
<dbReference type="InterPro" id="IPR041492">
    <property type="entry name" value="HAD_2"/>
</dbReference>
<name>A0ABU4RXG5_9GAMM</name>
<organism evidence="5 6">
    <name type="scientific">Gilvimarinus gilvus</name>
    <dbReference type="NCBI Taxonomy" id="3058038"/>
    <lineage>
        <taxon>Bacteria</taxon>
        <taxon>Pseudomonadati</taxon>
        <taxon>Pseudomonadota</taxon>
        <taxon>Gammaproteobacteria</taxon>
        <taxon>Cellvibrionales</taxon>
        <taxon>Cellvibrionaceae</taxon>
        <taxon>Gilvimarinus</taxon>
    </lineage>
</organism>
<keyword evidence="3" id="KW-0479">Metal-binding</keyword>
<keyword evidence="4" id="KW-0460">Magnesium</keyword>
<dbReference type="SFLD" id="SFLDG01129">
    <property type="entry name" value="C1.5:_HAD__Beta-PGM__Phosphata"/>
    <property type="match status" value="1"/>
</dbReference>
<proteinExistence type="inferred from homology"/>
<evidence type="ECO:0000256" key="2">
    <source>
        <dbReference type="ARBA" id="ARBA00006171"/>
    </source>
</evidence>
<comment type="caution">
    <text evidence="5">The sequence shown here is derived from an EMBL/GenBank/DDBJ whole genome shotgun (WGS) entry which is preliminary data.</text>
</comment>
<protein>
    <submittedName>
        <fullName evidence="5">HAD family phosphatase</fullName>
    </submittedName>
</protein>
<evidence type="ECO:0000256" key="3">
    <source>
        <dbReference type="ARBA" id="ARBA00022723"/>
    </source>
</evidence>
<dbReference type="SFLD" id="SFLDS00003">
    <property type="entry name" value="Haloacid_Dehalogenase"/>
    <property type="match status" value="1"/>
</dbReference>
<dbReference type="InterPro" id="IPR051600">
    <property type="entry name" value="Beta-PGM-like"/>
</dbReference>
<dbReference type="InterPro" id="IPR006439">
    <property type="entry name" value="HAD-SF_hydro_IA"/>
</dbReference>
<evidence type="ECO:0000313" key="6">
    <source>
        <dbReference type="Proteomes" id="UP001273505"/>
    </source>
</evidence>
<dbReference type="Proteomes" id="UP001273505">
    <property type="component" value="Unassembled WGS sequence"/>
</dbReference>
<evidence type="ECO:0000256" key="4">
    <source>
        <dbReference type="ARBA" id="ARBA00022842"/>
    </source>
</evidence>
<evidence type="ECO:0000256" key="1">
    <source>
        <dbReference type="ARBA" id="ARBA00001946"/>
    </source>
</evidence>
<dbReference type="NCBIfam" id="TIGR01509">
    <property type="entry name" value="HAD-SF-IA-v3"/>
    <property type="match status" value="1"/>
</dbReference>
<dbReference type="InterPro" id="IPR036412">
    <property type="entry name" value="HAD-like_sf"/>
</dbReference>
<reference evidence="5 6" key="1">
    <citation type="submission" date="2023-11" db="EMBL/GenBank/DDBJ databases">
        <title>Gilvimarinus fulvus sp. nov., isolated from the surface of Kelp.</title>
        <authorList>
            <person name="Sun Y.Y."/>
            <person name="Gong Y."/>
            <person name="Du Z.J."/>
        </authorList>
    </citation>
    <scope>NUCLEOTIDE SEQUENCE [LARGE SCALE GENOMIC DNA]</scope>
    <source>
        <strain evidence="5 6">SDUM040013</strain>
    </source>
</reference>
<dbReference type="SFLD" id="SFLDG01135">
    <property type="entry name" value="C1.5.6:_HAD__Beta-PGM__Phospha"/>
    <property type="match status" value="1"/>
</dbReference>
<dbReference type="InterPro" id="IPR023198">
    <property type="entry name" value="PGP-like_dom2"/>
</dbReference>
<dbReference type="SUPFAM" id="SSF56784">
    <property type="entry name" value="HAD-like"/>
    <property type="match status" value="1"/>
</dbReference>
<sequence length="219" mass="24074">MLKGVIFDHDGTLVDSERKHYGLWVDILAEFGIDFPEEVYKTHLAGVPTQFNARYLVDTYNLPLSADELFAKREIATNATLGKEACPLIPGAKQLVQWVHGRQLAMAIATGAATREVEPTLSQHGFAQYFPIVASRDHVDNAKPAPDVYQYALDKLGLQAKQCIAIEDSPTGLKSAIACGIDCIVVQNDYSRGHDFSGALAVFDRMDEAQNHLAKMLDV</sequence>
<dbReference type="PANTHER" id="PTHR46193">
    <property type="entry name" value="6-PHOSPHOGLUCONATE PHOSPHATASE"/>
    <property type="match status" value="1"/>
</dbReference>
<comment type="similarity">
    <text evidence="2">Belongs to the HAD-like hydrolase superfamily. CbbY/CbbZ/Gph/YieH family.</text>
</comment>
<dbReference type="RefSeq" id="WP_302724811.1">
    <property type="nucleotide sequence ID" value="NZ_JAULRU010000823.1"/>
</dbReference>
<keyword evidence="6" id="KW-1185">Reference proteome</keyword>
<dbReference type="EMBL" id="JAXAFO010000013">
    <property type="protein sequence ID" value="MDX6849553.1"/>
    <property type="molecule type" value="Genomic_DNA"/>
</dbReference>
<evidence type="ECO:0000313" key="5">
    <source>
        <dbReference type="EMBL" id="MDX6849553.1"/>
    </source>
</evidence>
<dbReference type="PANTHER" id="PTHR46193:SF21">
    <property type="entry name" value="SLL1138 PROTEIN"/>
    <property type="match status" value="1"/>
</dbReference>